<accession>A0ABS2U8W1</accession>
<organism evidence="2 3">
    <name type="scientific">Leptospira ainlahdjerensis</name>
    <dbReference type="NCBI Taxonomy" id="2810033"/>
    <lineage>
        <taxon>Bacteria</taxon>
        <taxon>Pseudomonadati</taxon>
        <taxon>Spirochaetota</taxon>
        <taxon>Spirochaetia</taxon>
        <taxon>Leptospirales</taxon>
        <taxon>Leptospiraceae</taxon>
        <taxon>Leptospira</taxon>
    </lineage>
</organism>
<dbReference type="Proteomes" id="UP000724686">
    <property type="component" value="Unassembled WGS sequence"/>
</dbReference>
<keyword evidence="1" id="KW-1133">Transmembrane helix</keyword>
<feature type="transmembrane region" description="Helical" evidence="1">
    <location>
        <begin position="77"/>
        <end position="99"/>
    </location>
</feature>
<name>A0ABS2U8W1_9LEPT</name>
<feature type="transmembrane region" description="Helical" evidence="1">
    <location>
        <begin position="45"/>
        <end position="65"/>
    </location>
</feature>
<dbReference type="EMBL" id="JAFFPU010000026">
    <property type="protein sequence ID" value="MBM9576821.1"/>
    <property type="molecule type" value="Genomic_DNA"/>
</dbReference>
<keyword evidence="1" id="KW-0812">Transmembrane</keyword>
<dbReference type="GO" id="GO:0016746">
    <property type="term" value="F:acyltransferase activity"/>
    <property type="evidence" value="ECO:0007669"/>
    <property type="project" value="UniProtKB-KW"/>
</dbReference>
<comment type="caution">
    <text evidence="2">The sequence shown here is derived from an EMBL/GenBank/DDBJ whole genome shotgun (WGS) entry which is preliminary data.</text>
</comment>
<evidence type="ECO:0000313" key="2">
    <source>
        <dbReference type="EMBL" id="MBM9576821.1"/>
    </source>
</evidence>
<keyword evidence="1" id="KW-0472">Membrane</keyword>
<protein>
    <submittedName>
        <fullName evidence="2">Acyltransferase</fullName>
    </submittedName>
</protein>
<keyword evidence="2" id="KW-0808">Transferase</keyword>
<keyword evidence="2" id="KW-0012">Acyltransferase</keyword>
<sequence>SGTVRFNLIDFVYISVILSVIFFPDTILAKGLGLKILAPISNLSYTIYIWHLLLSLISFGVLKIVVPDLFETGLTFFILSLLLGFLFTLGVSWLIFRFIEDPLSRVFKKIFPPAS</sequence>
<gene>
    <name evidence="2" type="ORF">JWG45_06595</name>
</gene>
<feature type="transmembrane region" description="Helical" evidence="1">
    <location>
        <begin position="12"/>
        <end position="33"/>
    </location>
</feature>
<keyword evidence="3" id="KW-1185">Reference proteome</keyword>
<feature type="non-terminal residue" evidence="2">
    <location>
        <position position="1"/>
    </location>
</feature>
<evidence type="ECO:0000313" key="3">
    <source>
        <dbReference type="Proteomes" id="UP000724686"/>
    </source>
</evidence>
<reference evidence="2 3" key="1">
    <citation type="submission" date="2021-02" db="EMBL/GenBank/DDBJ databases">
        <title>Leptospira ainlahdjerensis sp. nov., Leptospira ainazelensis sp. nov., Leptospira abararensis sp. nov. and Leptospira chreensis sp. nov., four new species isolated from water sources in Algeria.</title>
        <authorList>
            <person name="Amara Korba A."/>
            <person name="Kainiu M."/>
            <person name="Vincent A.T."/>
            <person name="Mariet J.-F."/>
            <person name="Veyrier F.J."/>
            <person name="Goarant C."/>
            <person name="Picardeau M."/>
        </authorList>
    </citation>
    <scope>NUCLEOTIDE SEQUENCE [LARGE SCALE GENOMIC DNA]</scope>
    <source>
        <strain evidence="2 3">201903070</strain>
    </source>
</reference>
<evidence type="ECO:0000256" key="1">
    <source>
        <dbReference type="SAM" id="Phobius"/>
    </source>
</evidence>
<proteinExistence type="predicted"/>